<dbReference type="Proteomes" id="UP000053523">
    <property type="component" value="Unassembled WGS sequence"/>
</dbReference>
<dbReference type="Pfam" id="PF00358">
    <property type="entry name" value="PTS_EIIA_1"/>
    <property type="match status" value="1"/>
</dbReference>
<dbReference type="InterPro" id="IPR011055">
    <property type="entry name" value="Dup_hybrid_motif"/>
</dbReference>
<dbReference type="InterPro" id="IPR018113">
    <property type="entry name" value="PTrfase_EIIB_Cys"/>
</dbReference>
<keyword evidence="7 12" id="KW-0812">Transmembrane</keyword>
<dbReference type="GO" id="GO:0090589">
    <property type="term" value="F:protein-phosphocysteine-trehalose phosphotransferase system transporter activity"/>
    <property type="evidence" value="ECO:0007669"/>
    <property type="project" value="TreeGrafter"/>
</dbReference>
<evidence type="ECO:0000256" key="11">
    <source>
        <dbReference type="PROSITE-ProRule" id="PRU00421"/>
    </source>
</evidence>
<evidence type="ECO:0000256" key="9">
    <source>
        <dbReference type="ARBA" id="ARBA00022989"/>
    </source>
</evidence>
<gene>
    <name evidence="16" type="ORF">AL503_003265</name>
</gene>
<dbReference type="GO" id="GO:0009401">
    <property type="term" value="P:phosphoenolpyruvate-dependent sugar phosphotransferase system"/>
    <property type="evidence" value="ECO:0007669"/>
    <property type="project" value="UniProtKB-KW"/>
</dbReference>
<evidence type="ECO:0000256" key="4">
    <source>
        <dbReference type="ARBA" id="ARBA00022597"/>
    </source>
</evidence>
<feature type="transmembrane region" description="Helical" evidence="12">
    <location>
        <begin position="173"/>
        <end position="191"/>
    </location>
</feature>
<keyword evidence="8" id="KW-0418">Kinase</keyword>
<keyword evidence="3" id="KW-1003">Cell membrane</keyword>
<dbReference type="PROSITE" id="PS01035">
    <property type="entry name" value="PTS_EIIB_TYPE_1_CYS"/>
    <property type="match status" value="1"/>
</dbReference>
<dbReference type="GO" id="GO:0005886">
    <property type="term" value="C:plasma membrane"/>
    <property type="evidence" value="ECO:0007669"/>
    <property type="project" value="UniProtKB-SubCell"/>
</dbReference>
<dbReference type="Gene3D" id="3.30.1360.60">
    <property type="entry name" value="Glucose permease domain IIB"/>
    <property type="match status" value="1"/>
</dbReference>
<dbReference type="FunFam" id="2.70.70.10:FF:000001">
    <property type="entry name" value="PTS system glucose-specific IIA component"/>
    <property type="match status" value="1"/>
</dbReference>
<dbReference type="NCBIfam" id="TIGR01995">
    <property type="entry name" value="PTS-II-ABC-beta"/>
    <property type="match status" value="1"/>
</dbReference>
<dbReference type="PROSITE" id="PS51103">
    <property type="entry name" value="PTS_EIIC_TYPE_1"/>
    <property type="match status" value="1"/>
</dbReference>
<protein>
    <submittedName>
        <fullName evidence="16">PTS beta-glucoside transporter subunit EIIBCA</fullName>
    </submittedName>
</protein>
<feature type="transmembrane region" description="Helical" evidence="12">
    <location>
        <begin position="203"/>
        <end position="229"/>
    </location>
</feature>
<dbReference type="InterPro" id="IPR003352">
    <property type="entry name" value="PTS_EIIC"/>
</dbReference>
<evidence type="ECO:0000256" key="3">
    <source>
        <dbReference type="ARBA" id="ARBA00022475"/>
    </source>
</evidence>
<dbReference type="InterPro" id="IPR001127">
    <property type="entry name" value="PTS_EIIA_1_perm"/>
</dbReference>
<comment type="caution">
    <text evidence="16">The sequence shown here is derived from an EMBL/GenBank/DDBJ whole genome shotgun (WGS) entry which is preliminary data.</text>
</comment>
<dbReference type="RefSeq" id="WP_151370816.1">
    <property type="nucleotide sequence ID" value="NZ_JADWOO010000066.1"/>
</dbReference>
<evidence type="ECO:0000259" key="13">
    <source>
        <dbReference type="PROSITE" id="PS51093"/>
    </source>
</evidence>
<dbReference type="PANTHER" id="PTHR30175">
    <property type="entry name" value="PHOSPHOTRANSFERASE SYSTEM TRANSPORT PROTEIN"/>
    <property type="match status" value="1"/>
</dbReference>
<feature type="transmembrane region" description="Helical" evidence="12">
    <location>
        <begin position="108"/>
        <end position="129"/>
    </location>
</feature>
<dbReference type="GO" id="GO:0015771">
    <property type="term" value="P:trehalose transport"/>
    <property type="evidence" value="ECO:0007669"/>
    <property type="project" value="TreeGrafter"/>
</dbReference>
<evidence type="ECO:0000256" key="8">
    <source>
        <dbReference type="ARBA" id="ARBA00022777"/>
    </source>
</evidence>
<feature type="transmembrane region" description="Helical" evidence="12">
    <location>
        <begin position="324"/>
        <end position="344"/>
    </location>
</feature>
<name>A0A2K0AWT7_STAHA</name>
<dbReference type="SUPFAM" id="SSF51261">
    <property type="entry name" value="Duplicated hybrid motif"/>
    <property type="match status" value="1"/>
</dbReference>
<dbReference type="Gene3D" id="2.70.70.10">
    <property type="entry name" value="Glucose Permease (Domain IIA)"/>
    <property type="match status" value="1"/>
</dbReference>
<dbReference type="GO" id="GO:0016301">
    <property type="term" value="F:kinase activity"/>
    <property type="evidence" value="ECO:0007669"/>
    <property type="project" value="UniProtKB-KW"/>
</dbReference>
<evidence type="ECO:0000256" key="6">
    <source>
        <dbReference type="ARBA" id="ARBA00022683"/>
    </source>
</evidence>
<feature type="transmembrane region" description="Helical" evidence="12">
    <location>
        <begin position="383"/>
        <end position="403"/>
    </location>
</feature>
<dbReference type="PROSITE" id="PS51098">
    <property type="entry name" value="PTS_EIIB_TYPE_1"/>
    <property type="match status" value="1"/>
</dbReference>
<feature type="domain" description="PTS EIIA type-1" evidence="13">
    <location>
        <begin position="489"/>
        <end position="592"/>
    </location>
</feature>
<keyword evidence="9 12" id="KW-1133">Transmembrane helix</keyword>
<evidence type="ECO:0000256" key="1">
    <source>
        <dbReference type="ARBA" id="ARBA00004651"/>
    </source>
</evidence>
<evidence type="ECO:0000259" key="15">
    <source>
        <dbReference type="PROSITE" id="PS51103"/>
    </source>
</evidence>
<evidence type="ECO:0000256" key="10">
    <source>
        <dbReference type="ARBA" id="ARBA00023136"/>
    </source>
</evidence>
<keyword evidence="6" id="KW-0598">Phosphotransferase system</keyword>
<feature type="transmembrane region" description="Helical" evidence="12">
    <location>
        <begin position="356"/>
        <end position="376"/>
    </location>
</feature>
<dbReference type="NCBIfam" id="TIGR00830">
    <property type="entry name" value="PTBA"/>
    <property type="match status" value="1"/>
</dbReference>
<evidence type="ECO:0000256" key="2">
    <source>
        <dbReference type="ARBA" id="ARBA00022448"/>
    </source>
</evidence>
<reference evidence="16 17" key="1">
    <citation type="submission" date="2017-12" db="EMBL/GenBank/DDBJ databases">
        <title>FDA dAtabase for Regulatory Grade micrObial Sequences (FDA-ARGOS): Supporting development and validation of Infectious Disease Dx tests.</title>
        <authorList>
            <person name="Hoffmann M."/>
            <person name="Allard M."/>
            <person name="Evans P."/>
            <person name="Brown E."/>
            <person name="Tallon L."/>
            <person name="Sadzewicz L."/>
            <person name="Sengamalay N."/>
            <person name="Ott S."/>
            <person name="Godinez A."/>
            <person name="Nagaraj S."/>
            <person name="Vavikolanu K."/>
            <person name="Aluvathingal J."/>
            <person name="Nadendla S."/>
            <person name="Sichtig H."/>
        </authorList>
    </citation>
    <scope>NUCLEOTIDE SEQUENCE [LARGE SCALE GENOMIC DNA]</scope>
    <source>
        <strain evidence="16 17">FDAARGOS_148</strain>
    </source>
</reference>
<dbReference type="AlphaFoldDB" id="A0A2K0AWT7"/>
<feature type="domain" description="PTS EIIB type-1" evidence="14">
    <location>
        <begin position="4"/>
        <end position="86"/>
    </location>
</feature>
<proteinExistence type="predicted"/>
<dbReference type="SUPFAM" id="SSF55604">
    <property type="entry name" value="Glucose permease domain IIB"/>
    <property type="match status" value="1"/>
</dbReference>
<evidence type="ECO:0000256" key="7">
    <source>
        <dbReference type="ARBA" id="ARBA00022692"/>
    </source>
</evidence>
<dbReference type="PANTHER" id="PTHR30175:SF1">
    <property type="entry name" value="PTS SYSTEM ARBUTIN-, CELLOBIOSE-, AND SALICIN-SPECIFIC EIIBC COMPONENT-RELATED"/>
    <property type="match status" value="1"/>
</dbReference>
<dbReference type="InterPro" id="IPR036878">
    <property type="entry name" value="Glu_permease_IIB"/>
</dbReference>
<dbReference type="InterPro" id="IPR050558">
    <property type="entry name" value="PTS_Sugar-Specific_Components"/>
</dbReference>
<feature type="transmembrane region" description="Helical" evidence="12">
    <location>
        <begin position="241"/>
        <end position="265"/>
    </location>
</feature>
<dbReference type="Pfam" id="PF02378">
    <property type="entry name" value="PTS_EIIC"/>
    <property type="match status" value="1"/>
</dbReference>
<evidence type="ECO:0000256" key="5">
    <source>
        <dbReference type="ARBA" id="ARBA00022679"/>
    </source>
</evidence>
<dbReference type="EMBL" id="LORN02000011">
    <property type="protein sequence ID" value="PNN29476.1"/>
    <property type="molecule type" value="Genomic_DNA"/>
</dbReference>
<dbReference type="InterPro" id="IPR013013">
    <property type="entry name" value="PTS_EIIC_1"/>
</dbReference>
<dbReference type="GO" id="GO:0008982">
    <property type="term" value="F:protein-N(PI)-phosphohistidine-sugar phosphotransferase activity"/>
    <property type="evidence" value="ECO:0007669"/>
    <property type="project" value="InterPro"/>
</dbReference>
<evidence type="ECO:0000313" key="16">
    <source>
        <dbReference type="EMBL" id="PNN29476.1"/>
    </source>
</evidence>
<dbReference type="CDD" id="cd00212">
    <property type="entry name" value="PTS_IIB_glc"/>
    <property type="match status" value="1"/>
</dbReference>
<dbReference type="FunFam" id="3.30.1360.60:FF:000001">
    <property type="entry name" value="PTS system glucose-specific IIBC component PtsG"/>
    <property type="match status" value="1"/>
</dbReference>
<evidence type="ECO:0000313" key="17">
    <source>
        <dbReference type="Proteomes" id="UP000053523"/>
    </source>
</evidence>
<feature type="transmembrane region" description="Helical" evidence="12">
    <location>
        <begin position="141"/>
        <end position="161"/>
    </location>
</feature>
<feature type="transmembrane region" description="Helical" evidence="12">
    <location>
        <begin position="285"/>
        <end position="304"/>
    </location>
</feature>
<evidence type="ECO:0000259" key="14">
    <source>
        <dbReference type="PROSITE" id="PS51098"/>
    </source>
</evidence>
<dbReference type="PROSITE" id="PS51093">
    <property type="entry name" value="PTS_EIIA_TYPE_1"/>
    <property type="match status" value="1"/>
</dbReference>
<dbReference type="InterPro" id="IPR001996">
    <property type="entry name" value="PTS_IIB_1"/>
</dbReference>
<accession>A0A2K0AWT7</accession>
<comment type="subcellular location">
    <subcellularLocation>
        <location evidence="1">Cell membrane</location>
        <topology evidence="1">Multi-pass membrane protein</topology>
    </subcellularLocation>
</comment>
<keyword evidence="5" id="KW-0808">Transferase</keyword>
<keyword evidence="4" id="KW-0762">Sugar transport</keyword>
<sequence>MNYKEIADFVLEQIGGEGNISSVTHCATRLRFRLRDETIVNENALNESDDIIQAFSKSGQYQVIIGTEVPKVYNELINNSNLDESKEESAEKEKGNLVTRFFNTISSIFTPLLPALAGAGILRGILLLIEQLGWIDNKSGTYVILTAASMSVFYFLPILLAFTSAQRFKVNPYIAAVIGAALIHPELINLLGDSGNGKMTSFVGIPIILMNYSSTVIPAILAIWVYSYLEKFLEKHIWKSVQIIFVPLISLVIIVPITVGLFGPFGVYVGEGIASLINWLSESNGWITGLIVGGIWNVFVVFGLQWAVNPIMISNISVMGFDKIVPLTGAANFGIAGAAFAVLLKSKNKKMKSFSLSALLSIFFAGITEPAIYGVGMKLKRPFIGALIGGAVGGAYIGGMGVKSYAFVFGGLTTLPAFVGTTFVHYVIGLAICFIVGAIATYMLGFKEQELDTSKTQNISNEKSENNFKTVDVCSPINGKIKELKDIQDGVFSEGMLGEGIAIIPEKGEIYAPADGQLTTLFPTKHAYGLTLDNGAEILAHIGINTVELNGKYFETFVEQGQRVKKGQLLAKFDIDQIGKDYDISTPILLTNKDNYKLELTKHDNKDVSTNDILYKVSKI</sequence>
<feature type="transmembrane region" description="Helical" evidence="12">
    <location>
        <begin position="423"/>
        <end position="445"/>
    </location>
</feature>
<dbReference type="InterPro" id="IPR011297">
    <property type="entry name" value="PTS_IIABC_b_glu"/>
</dbReference>
<keyword evidence="2" id="KW-0813">Transport</keyword>
<feature type="domain" description="PTS EIIC type-1" evidence="15">
    <location>
        <begin position="103"/>
        <end position="460"/>
    </location>
</feature>
<dbReference type="Pfam" id="PF00367">
    <property type="entry name" value="PTS_EIIB"/>
    <property type="match status" value="1"/>
</dbReference>
<evidence type="ECO:0000256" key="12">
    <source>
        <dbReference type="SAM" id="Phobius"/>
    </source>
</evidence>
<organism evidence="16 17">
    <name type="scientific">Staphylococcus haemolyticus</name>
    <dbReference type="NCBI Taxonomy" id="1283"/>
    <lineage>
        <taxon>Bacteria</taxon>
        <taxon>Bacillati</taxon>
        <taxon>Bacillota</taxon>
        <taxon>Bacilli</taxon>
        <taxon>Bacillales</taxon>
        <taxon>Staphylococcaceae</taxon>
        <taxon>Staphylococcus</taxon>
    </lineage>
</organism>
<feature type="active site" description="Phosphocysteine intermediate; for EIIB activity" evidence="11">
    <location>
        <position position="26"/>
    </location>
</feature>
<keyword evidence="10 12" id="KW-0472">Membrane</keyword>